<evidence type="ECO:0000313" key="4">
    <source>
        <dbReference type="EMBL" id="EID71662.1"/>
    </source>
</evidence>
<dbReference type="InterPro" id="IPR007837">
    <property type="entry name" value="DinB"/>
</dbReference>
<dbReference type="Proteomes" id="UP000005938">
    <property type="component" value="Unassembled WGS sequence"/>
</dbReference>
<dbReference type="EMBL" id="AJJU01000041">
    <property type="protein sequence ID" value="EID71662.1"/>
    <property type="molecule type" value="Genomic_DNA"/>
</dbReference>
<evidence type="ECO:0000256" key="3">
    <source>
        <dbReference type="PIRSR" id="PIRSR607837-1"/>
    </source>
</evidence>
<keyword evidence="2 3" id="KW-0479">Metal-binding</keyword>
<dbReference type="RefSeq" id="WP_008241576.1">
    <property type="nucleotide sequence ID" value="NZ_AJJU01000041.1"/>
</dbReference>
<dbReference type="OrthoDB" id="119432at2"/>
<accession>I0W5J6</accession>
<dbReference type="eggNOG" id="COG2318">
    <property type="taxonomic scope" value="Bacteria"/>
</dbReference>
<dbReference type="STRING" id="946077.W5A_13430"/>
<comment type="similarity">
    <text evidence="1">Belongs to the DinB family.</text>
</comment>
<dbReference type="InterPro" id="IPR034660">
    <property type="entry name" value="DinB/YfiT-like"/>
</dbReference>
<evidence type="ECO:0000256" key="2">
    <source>
        <dbReference type="ARBA" id="ARBA00022723"/>
    </source>
</evidence>
<reference evidence="4 5" key="1">
    <citation type="journal article" date="2012" name="J. Bacteriol.">
        <title>Genome Sequence of the Halotolerant Bacterium Imtechella halotolerans K1T.</title>
        <authorList>
            <person name="Kumar S."/>
            <person name="Vikram S."/>
            <person name="Subramanian S."/>
            <person name="Raghava G.P."/>
            <person name="Pinnaka A.K."/>
        </authorList>
    </citation>
    <scope>NUCLEOTIDE SEQUENCE [LARGE SCALE GENOMIC DNA]</scope>
    <source>
        <strain evidence="4 5">K1</strain>
    </source>
</reference>
<gene>
    <name evidence="4" type="ORF">W5A_13430</name>
</gene>
<dbReference type="SUPFAM" id="SSF109854">
    <property type="entry name" value="DinB/YfiT-like putative metalloenzymes"/>
    <property type="match status" value="1"/>
</dbReference>
<dbReference type="Pfam" id="PF05163">
    <property type="entry name" value="DinB"/>
    <property type="match status" value="1"/>
</dbReference>
<dbReference type="AlphaFoldDB" id="I0W5J6"/>
<name>I0W5J6_9FLAO</name>
<proteinExistence type="inferred from homology"/>
<organism evidence="4 5">
    <name type="scientific">Imtechella halotolerans K1</name>
    <dbReference type="NCBI Taxonomy" id="946077"/>
    <lineage>
        <taxon>Bacteria</taxon>
        <taxon>Pseudomonadati</taxon>
        <taxon>Bacteroidota</taxon>
        <taxon>Flavobacteriia</taxon>
        <taxon>Flavobacteriales</taxon>
        <taxon>Flavobacteriaceae</taxon>
        <taxon>Imtechella</taxon>
    </lineage>
</organism>
<feature type="binding site" evidence="3">
    <location>
        <position position="134"/>
    </location>
    <ligand>
        <name>a divalent metal cation</name>
        <dbReference type="ChEBI" id="CHEBI:60240"/>
    </ligand>
</feature>
<protein>
    <submittedName>
        <fullName evidence="4">DinB family protein</fullName>
    </submittedName>
</protein>
<comment type="caution">
    <text evidence="4">The sequence shown here is derived from an EMBL/GenBank/DDBJ whole genome shotgun (WGS) entry which is preliminary data.</text>
</comment>
<sequence length="156" mass="18788">MKNEILSKNELLEYWQAQRRLTRKVIEVFPEKDLFEFSIGGMRPFSQMCAEFIAIATPSLKSIVMNKSMKFDEKPTFKTKEELLKRWDEDTLAINELFVQIPESDFQKEFVLFGEYNFQIKQHIFYFIDNEIHHRGQAYVYLRALDIQPPFFWETL</sequence>
<keyword evidence="5" id="KW-1185">Reference proteome</keyword>
<dbReference type="GO" id="GO:0046872">
    <property type="term" value="F:metal ion binding"/>
    <property type="evidence" value="ECO:0007669"/>
    <property type="project" value="UniProtKB-KW"/>
</dbReference>
<dbReference type="Gene3D" id="1.20.120.450">
    <property type="entry name" value="dinb family like domain"/>
    <property type="match status" value="1"/>
</dbReference>
<evidence type="ECO:0000313" key="5">
    <source>
        <dbReference type="Proteomes" id="UP000005938"/>
    </source>
</evidence>
<dbReference type="PATRIC" id="fig|946077.3.peg.2716"/>
<evidence type="ECO:0000256" key="1">
    <source>
        <dbReference type="ARBA" id="ARBA00008635"/>
    </source>
</evidence>